<dbReference type="EMBL" id="GGEC01075617">
    <property type="protein sequence ID" value="MBX56101.1"/>
    <property type="molecule type" value="Transcribed_RNA"/>
</dbReference>
<dbReference type="AlphaFoldDB" id="A0A2P2PN70"/>
<evidence type="ECO:0000313" key="1">
    <source>
        <dbReference type="EMBL" id="MBX56101.1"/>
    </source>
</evidence>
<proteinExistence type="predicted"/>
<accession>A0A2P2PN70</accession>
<organism evidence="1">
    <name type="scientific">Rhizophora mucronata</name>
    <name type="common">Asiatic mangrove</name>
    <dbReference type="NCBI Taxonomy" id="61149"/>
    <lineage>
        <taxon>Eukaryota</taxon>
        <taxon>Viridiplantae</taxon>
        <taxon>Streptophyta</taxon>
        <taxon>Embryophyta</taxon>
        <taxon>Tracheophyta</taxon>
        <taxon>Spermatophyta</taxon>
        <taxon>Magnoliopsida</taxon>
        <taxon>eudicotyledons</taxon>
        <taxon>Gunneridae</taxon>
        <taxon>Pentapetalae</taxon>
        <taxon>rosids</taxon>
        <taxon>fabids</taxon>
        <taxon>Malpighiales</taxon>
        <taxon>Rhizophoraceae</taxon>
        <taxon>Rhizophora</taxon>
    </lineage>
</organism>
<reference evidence="1" key="1">
    <citation type="submission" date="2018-02" db="EMBL/GenBank/DDBJ databases">
        <title>Rhizophora mucronata_Transcriptome.</title>
        <authorList>
            <person name="Meera S.P."/>
            <person name="Sreeshan A."/>
            <person name="Augustine A."/>
        </authorList>
    </citation>
    <scope>NUCLEOTIDE SEQUENCE</scope>
    <source>
        <tissue evidence="1">Leaf</tissue>
    </source>
</reference>
<sequence>MMLNTQKEMLQQKPLKVKNFDRGANFFCLSRKNSL</sequence>
<protein>
    <submittedName>
        <fullName evidence="1">Uncharacterized protein</fullName>
    </submittedName>
</protein>
<name>A0A2P2PN70_RHIMU</name>